<dbReference type="GO" id="GO:0030163">
    <property type="term" value="P:protein catabolic process"/>
    <property type="evidence" value="ECO:0007669"/>
    <property type="project" value="InterPro"/>
</dbReference>
<dbReference type="InterPro" id="IPR027417">
    <property type="entry name" value="P-loop_NTPase"/>
</dbReference>
<dbReference type="GO" id="GO:0004252">
    <property type="term" value="F:serine-type endopeptidase activity"/>
    <property type="evidence" value="ECO:0007669"/>
    <property type="project" value="UniProtKB-UniRule"/>
</dbReference>
<dbReference type="SUPFAM" id="SSF52540">
    <property type="entry name" value="P-loop containing nucleoside triphosphate hydrolases"/>
    <property type="match status" value="1"/>
</dbReference>
<dbReference type="Pfam" id="PF05362">
    <property type="entry name" value="Lon_C"/>
    <property type="match status" value="1"/>
</dbReference>
<evidence type="ECO:0000256" key="2">
    <source>
        <dbReference type="PROSITE-ProRule" id="PRU01122"/>
    </source>
</evidence>
<accession>A0A4R2TLH2</accession>
<dbReference type="EMBL" id="SLYC01000019">
    <property type="protein sequence ID" value="TCQ02075.1"/>
    <property type="molecule type" value="Genomic_DNA"/>
</dbReference>
<dbReference type="InterPro" id="IPR046844">
    <property type="entry name" value="Lon-like_helical"/>
</dbReference>
<feature type="domain" description="Lon proteolytic" evidence="4">
    <location>
        <begin position="556"/>
        <end position="751"/>
    </location>
</feature>
<dbReference type="AlphaFoldDB" id="A0A4R2TLH2"/>
<evidence type="ECO:0000259" key="4">
    <source>
        <dbReference type="PROSITE" id="PS51786"/>
    </source>
</evidence>
<dbReference type="InterPro" id="IPR027065">
    <property type="entry name" value="Lon_Prtase"/>
</dbReference>
<dbReference type="InterPro" id="IPR041699">
    <property type="entry name" value="AAA_32"/>
</dbReference>
<dbReference type="GO" id="GO:0005524">
    <property type="term" value="F:ATP binding"/>
    <property type="evidence" value="ECO:0007669"/>
    <property type="project" value="InterPro"/>
</dbReference>
<dbReference type="InterPro" id="IPR020568">
    <property type="entry name" value="Ribosomal_Su5_D2-typ_SF"/>
</dbReference>
<evidence type="ECO:0000313" key="6">
    <source>
        <dbReference type="Proteomes" id="UP000295504"/>
    </source>
</evidence>
<name>A0A4R2TLH2_9FIRM</name>
<dbReference type="GO" id="GO:0006508">
    <property type="term" value="P:proteolysis"/>
    <property type="evidence" value="ECO:0007669"/>
    <property type="project" value="UniProtKB-KW"/>
</dbReference>
<dbReference type="Proteomes" id="UP000295504">
    <property type="component" value="Unassembled WGS sequence"/>
</dbReference>
<organism evidence="5 6">
    <name type="scientific">Serpentinicella alkaliphila</name>
    <dbReference type="NCBI Taxonomy" id="1734049"/>
    <lineage>
        <taxon>Bacteria</taxon>
        <taxon>Bacillati</taxon>
        <taxon>Bacillota</taxon>
        <taxon>Clostridia</taxon>
        <taxon>Peptostreptococcales</taxon>
        <taxon>Natronincolaceae</taxon>
        <taxon>Serpentinicella</taxon>
    </lineage>
</organism>
<evidence type="ECO:0000256" key="1">
    <source>
        <dbReference type="ARBA" id="ARBA00022670"/>
    </source>
</evidence>
<comment type="caution">
    <text evidence="5">The sequence shown here is derived from an EMBL/GenBank/DDBJ whole genome shotgun (WGS) entry which is preliminary data.</text>
</comment>
<dbReference type="OrthoDB" id="9758568at2"/>
<feature type="active site" evidence="2">
    <location>
        <position position="689"/>
    </location>
</feature>
<keyword evidence="2" id="KW-0720">Serine protease</keyword>
<dbReference type="InterPro" id="IPR008269">
    <property type="entry name" value="Lon_proteolytic"/>
</dbReference>
<dbReference type="Pfam" id="PF20436">
    <property type="entry name" value="LonB_AAA-LID"/>
    <property type="match status" value="1"/>
</dbReference>
<keyword evidence="1 2" id="KW-0645">Protease</keyword>
<dbReference type="RefSeq" id="WP_132848618.1">
    <property type="nucleotide sequence ID" value="NZ_CP058648.1"/>
</dbReference>
<reference evidence="5 6" key="1">
    <citation type="submission" date="2019-03" db="EMBL/GenBank/DDBJ databases">
        <title>Genomic Encyclopedia of Type Strains, Phase IV (KMG-IV): sequencing the most valuable type-strain genomes for metagenomic binning, comparative biology and taxonomic classification.</title>
        <authorList>
            <person name="Goeker M."/>
        </authorList>
    </citation>
    <scope>NUCLEOTIDE SEQUENCE [LARGE SCALE GENOMIC DNA]</scope>
    <source>
        <strain evidence="5 6">DSM 100013</strain>
    </source>
</reference>
<comment type="catalytic activity">
    <reaction evidence="2">
        <text>Hydrolysis of proteins in presence of ATP.</text>
        <dbReference type="EC" id="3.4.21.53"/>
    </reaction>
</comment>
<feature type="active site" evidence="2">
    <location>
        <position position="646"/>
    </location>
</feature>
<dbReference type="Gene3D" id="1.10.8.60">
    <property type="match status" value="1"/>
</dbReference>
<proteinExistence type="inferred from homology"/>
<sequence length="770" mass="87724">MEKYNSLSHEHLRRYSKLNKFSFKSTDELPQLNSILGQKSGEEAMQFGLKIDHSSYNIYLSGEKGTGKTNYTKQIIKEISKEKAVPDDWCYVYCFDTPRNAIALNLPAGKGRLFQKDMDNLLEDLIVNVPEAFNSDDYERQKNEVVKQYQEQKNTLLQYLTEFSKERRYSLKSTSSGFVFTPIKEKEGEEGYIQEDLEKDLEEIHEEALNVMLKIKNLEIQAKNQLLKQENDCALFVVKPLIDELILKYKEHKKVIEYLKNAEKDIVENIYYFIPDEGEEGATDSKKLLSDPFLKRYRVNLFIDNSKTNGAPVVFEYNPSLIRLTGAMEYENVNGVTKTDFLMVKPGSIQLANGGYLIVEAKQLLTNPYAWESLKRILQTKEIAVESLGSQLGISEAAALKLEAIPIKLKIIMIGSEMIYHLLYNYDEDFQKYFKILVSFDYEMDRDDESELKIARFIKSYTNEENMLPFDAPAVGRIVEHSSRLTGNQNKLSLKFNKIIEVIIESNEWAKIHNRNIVTAIDVDKAIAKKLDRVNKYQNKVQEMFDNEKVLIDIKGNKIGVVNGLSVLSIGEFSFGKPSVITVTTSMGKEGIINIEREVNLSGDIYDKGVMILSGFIQEKFAQRKNISFTASICFEQSYGGVDGDSASSAELYALLSSLGKIPLKQYIAVTGSVNQKGYIQPVGGITEKVEGFYDLCKKRGFTGKQGVIIPYQNIDNLMLKDEVVEAVKEGQFHVYTVKHVNEGIELMTGLDHKKVYELVENNLNLYLNK</sequence>
<dbReference type="Gene3D" id="3.40.50.300">
    <property type="entry name" value="P-loop containing nucleotide triphosphate hydrolases"/>
    <property type="match status" value="2"/>
</dbReference>
<dbReference type="PANTHER" id="PTHR10046">
    <property type="entry name" value="ATP DEPENDENT LON PROTEASE FAMILY MEMBER"/>
    <property type="match status" value="1"/>
</dbReference>
<dbReference type="Gene3D" id="3.30.230.10">
    <property type="match status" value="1"/>
</dbReference>
<keyword evidence="6" id="KW-1185">Reference proteome</keyword>
<gene>
    <name evidence="5" type="ORF">EDD79_101948</name>
</gene>
<dbReference type="Pfam" id="PF20437">
    <property type="entry name" value="LonC_helical"/>
    <property type="match status" value="1"/>
</dbReference>
<keyword evidence="2" id="KW-0378">Hydrolase</keyword>
<dbReference type="InterPro" id="IPR046843">
    <property type="entry name" value="LonB_AAA-LID"/>
</dbReference>
<dbReference type="Pfam" id="PF13654">
    <property type="entry name" value="AAA_32"/>
    <property type="match status" value="1"/>
</dbReference>
<dbReference type="PROSITE" id="PS51786">
    <property type="entry name" value="LON_PROTEOLYTIC"/>
    <property type="match status" value="1"/>
</dbReference>
<dbReference type="GO" id="GO:0004176">
    <property type="term" value="F:ATP-dependent peptidase activity"/>
    <property type="evidence" value="ECO:0007669"/>
    <property type="project" value="UniProtKB-UniRule"/>
</dbReference>
<feature type="coiled-coil region" evidence="3">
    <location>
        <begin position="194"/>
        <end position="221"/>
    </location>
</feature>
<comment type="similarity">
    <text evidence="2">Belongs to the peptidase S16 family.</text>
</comment>
<protein>
    <recommendedName>
        <fullName evidence="2">endopeptidase La</fullName>
        <ecNumber evidence="2">3.4.21.53</ecNumber>
    </recommendedName>
</protein>
<dbReference type="InterPro" id="IPR014721">
    <property type="entry name" value="Ribsml_uS5_D2-typ_fold_subgr"/>
</dbReference>
<keyword evidence="3" id="KW-0175">Coiled coil</keyword>
<evidence type="ECO:0000313" key="5">
    <source>
        <dbReference type="EMBL" id="TCQ02075.1"/>
    </source>
</evidence>
<dbReference type="SUPFAM" id="SSF54211">
    <property type="entry name" value="Ribosomal protein S5 domain 2-like"/>
    <property type="match status" value="1"/>
</dbReference>
<dbReference type="EC" id="3.4.21.53" evidence="2"/>
<evidence type="ECO:0000256" key="3">
    <source>
        <dbReference type="SAM" id="Coils"/>
    </source>
</evidence>
<dbReference type="PRINTS" id="PR00830">
    <property type="entry name" value="ENDOLAPTASE"/>
</dbReference>